<dbReference type="Proteomes" id="UP000887565">
    <property type="component" value="Unplaced"/>
</dbReference>
<protein>
    <submittedName>
        <fullName evidence="2">Uncharacterized protein</fullName>
    </submittedName>
</protein>
<dbReference type="WBParaSite" id="nRc.2.0.1.t34464-RA">
    <property type="protein sequence ID" value="nRc.2.0.1.t34464-RA"/>
    <property type="gene ID" value="nRc.2.0.1.g34464"/>
</dbReference>
<reference evidence="2" key="1">
    <citation type="submission" date="2022-11" db="UniProtKB">
        <authorList>
            <consortium name="WormBaseParasite"/>
        </authorList>
    </citation>
    <scope>IDENTIFICATION</scope>
</reference>
<evidence type="ECO:0000313" key="1">
    <source>
        <dbReference type="Proteomes" id="UP000887565"/>
    </source>
</evidence>
<sequence length="122" mass="13414">MLTDILEETTTDNMMAMDIASQEPGMEVALPAPTMDPPLYLVTPAVLPGPPMICTIATARYVPPVRFSQQIISDNQWNALATILKLYNFSPPPPTCRLDNPSCLIQAYNMAVGLINSWMAYP</sequence>
<accession>A0A915K8F1</accession>
<name>A0A915K8F1_ROMCU</name>
<keyword evidence="1" id="KW-1185">Reference proteome</keyword>
<proteinExistence type="predicted"/>
<dbReference type="AlphaFoldDB" id="A0A915K8F1"/>
<evidence type="ECO:0000313" key="2">
    <source>
        <dbReference type="WBParaSite" id="nRc.2.0.1.t34464-RA"/>
    </source>
</evidence>
<organism evidence="1 2">
    <name type="scientific">Romanomermis culicivorax</name>
    <name type="common">Nematode worm</name>
    <dbReference type="NCBI Taxonomy" id="13658"/>
    <lineage>
        <taxon>Eukaryota</taxon>
        <taxon>Metazoa</taxon>
        <taxon>Ecdysozoa</taxon>
        <taxon>Nematoda</taxon>
        <taxon>Enoplea</taxon>
        <taxon>Dorylaimia</taxon>
        <taxon>Mermithida</taxon>
        <taxon>Mermithoidea</taxon>
        <taxon>Mermithidae</taxon>
        <taxon>Romanomermis</taxon>
    </lineage>
</organism>